<dbReference type="Proteomes" id="UP000324897">
    <property type="component" value="Chromosome 7"/>
</dbReference>
<evidence type="ECO:0000313" key="2">
    <source>
        <dbReference type="EMBL" id="TVU20620.1"/>
    </source>
</evidence>
<dbReference type="InterPro" id="IPR004252">
    <property type="entry name" value="Probable_transposase_24"/>
</dbReference>
<dbReference type="Gramene" id="TVU20620">
    <property type="protein sequence ID" value="TVU20620"/>
    <property type="gene ID" value="EJB05_36835"/>
</dbReference>
<feature type="compositionally biased region" description="Polar residues" evidence="1">
    <location>
        <begin position="368"/>
        <end position="380"/>
    </location>
</feature>
<comment type="caution">
    <text evidence="2">The sequence shown here is derived from an EMBL/GenBank/DDBJ whole genome shotgun (WGS) entry which is preliminary data.</text>
</comment>
<organism evidence="2 3">
    <name type="scientific">Eragrostis curvula</name>
    <name type="common">weeping love grass</name>
    <dbReference type="NCBI Taxonomy" id="38414"/>
    <lineage>
        <taxon>Eukaryota</taxon>
        <taxon>Viridiplantae</taxon>
        <taxon>Streptophyta</taxon>
        <taxon>Embryophyta</taxon>
        <taxon>Tracheophyta</taxon>
        <taxon>Spermatophyta</taxon>
        <taxon>Magnoliopsida</taxon>
        <taxon>Liliopsida</taxon>
        <taxon>Poales</taxon>
        <taxon>Poaceae</taxon>
        <taxon>PACMAD clade</taxon>
        <taxon>Chloridoideae</taxon>
        <taxon>Eragrostideae</taxon>
        <taxon>Eragrostidinae</taxon>
        <taxon>Eragrostis</taxon>
    </lineage>
</organism>
<reference evidence="2 3" key="1">
    <citation type="journal article" date="2019" name="Sci. Rep.">
        <title>A high-quality genome of Eragrostis curvula grass provides insights into Poaceae evolution and supports new strategies to enhance forage quality.</title>
        <authorList>
            <person name="Carballo J."/>
            <person name="Santos B.A.C.M."/>
            <person name="Zappacosta D."/>
            <person name="Garbus I."/>
            <person name="Selva J.P."/>
            <person name="Gallo C.A."/>
            <person name="Diaz A."/>
            <person name="Albertini E."/>
            <person name="Caccamo M."/>
            <person name="Echenique V."/>
        </authorList>
    </citation>
    <scope>NUCLEOTIDE SEQUENCE [LARGE SCALE GENOMIC DNA]</scope>
    <source>
        <strain evidence="3">cv. Victoria</strain>
        <tissue evidence="2">Leaf</tissue>
    </source>
</reference>
<feature type="non-terminal residue" evidence="2">
    <location>
        <position position="1"/>
    </location>
</feature>
<feature type="region of interest" description="Disordered" evidence="1">
    <location>
        <begin position="278"/>
        <end position="301"/>
    </location>
</feature>
<evidence type="ECO:0000313" key="3">
    <source>
        <dbReference type="Proteomes" id="UP000324897"/>
    </source>
</evidence>
<evidence type="ECO:0000256" key="1">
    <source>
        <dbReference type="SAM" id="MobiDB-lite"/>
    </source>
</evidence>
<dbReference type="PANTHER" id="PTHR33499">
    <property type="entry name" value="OS12G0282400 PROTEIN-RELATED"/>
    <property type="match status" value="1"/>
</dbReference>
<feature type="region of interest" description="Disordered" evidence="1">
    <location>
        <begin position="360"/>
        <end position="388"/>
    </location>
</feature>
<dbReference type="EMBL" id="RWGY01000029">
    <property type="protein sequence ID" value="TVU20620.1"/>
    <property type="molecule type" value="Genomic_DNA"/>
</dbReference>
<protein>
    <submittedName>
        <fullName evidence="2">Uncharacterized protein</fullName>
    </submittedName>
</protein>
<keyword evidence="3" id="KW-1185">Reference proteome</keyword>
<proteinExistence type="predicted"/>
<dbReference type="Pfam" id="PF03004">
    <property type="entry name" value="Transposase_24"/>
    <property type="match status" value="1"/>
</dbReference>
<dbReference type="OrthoDB" id="786540at2759"/>
<dbReference type="PANTHER" id="PTHR33499:SF11">
    <property type="entry name" value="NO APICAL MERISTEM-ASSOCIATED C-TERMINAL DOMAIN-CONTAINING PROTEIN"/>
    <property type="match status" value="1"/>
</dbReference>
<feature type="compositionally biased region" description="Polar residues" evidence="1">
    <location>
        <begin position="287"/>
        <end position="297"/>
    </location>
</feature>
<accession>A0A5J9UBP3</accession>
<gene>
    <name evidence="2" type="ORF">EJB05_36835</name>
</gene>
<sequence>MKTAAAAAFTGGDLALAGGGLALPRSILDHLVSSISRFTSWHQGKEFDNQEAGHPLNLIISEEKRPVGENNELLSREIGFLTRYHAPIRRDGWQSLDDNDKVPLYELLKLKFNLDFAEPRVKGCVDLLFSSCYKSFRHRCHNHYLFHGGGETARANPYRPLAERVDDWIWLCDHFETDKYKKRSSTGKLNRSRLPYVHRKGTKSFVALHHELGCGEITLYKECNSNQHGWASADAMEKHEQMVAMQQQAVEDSETPLKEAKICEFVLCKAYGYIRGRGHGPKPNRRPISSTSSSAQQRRMEDELAATKLVITAHQATIESQQATIEAQQARLSHQDKRIDWLSSVMCKITGVTPPMDYFDAAGPGSKETPTNSSDGQGSLVSDGISWR</sequence>
<dbReference type="AlphaFoldDB" id="A0A5J9UBP3"/>
<name>A0A5J9UBP3_9POAL</name>